<dbReference type="GO" id="GO:0016706">
    <property type="term" value="F:2-oxoglutarate-dependent dioxygenase activity"/>
    <property type="evidence" value="ECO:0007669"/>
    <property type="project" value="UniProtKB-ARBA"/>
</dbReference>
<evidence type="ECO:0000313" key="3">
    <source>
        <dbReference type="Proteomes" id="UP000426246"/>
    </source>
</evidence>
<dbReference type="InterPro" id="IPR008775">
    <property type="entry name" value="Phytyl_CoA_dOase-like"/>
</dbReference>
<dbReference type="Proteomes" id="UP000426246">
    <property type="component" value="Chromosome"/>
</dbReference>
<dbReference type="SUPFAM" id="SSF51197">
    <property type="entry name" value="Clavaminate synthase-like"/>
    <property type="match status" value="1"/>
</dbReference>
<feature type="region of interest" description="Disordered" evidence="1">
    <location>
        <begin position="183"/>
        <end position="205"/>
    </location>
</feature>
<keyword evidence="3" id="KW-1185">Reference proteome</keyword>
<evidence type="ECO:0008006" key="4">
    <source>
        <dbReference type="Google" id="ProtNLM"/>
    </source>
</evidence>
<evidence type="ECO:0000313" key="2">
    <source>
        <dbReference type="EMBL" id="QGQ99400.1"/>
    </source>
</evidence>
<evidence type="ECO:0000256" key="1">
    <source>
        <dbReference type="SAM" id="MobiDB-lite"/>
    </source>
</evidence>
<accession>A0A6B8RSJ5</accession>
<gene>
    <name evidence="2" type="ORF">EHS13_33335</name>
</gene>
<proteinExistence type="predicted"/>
<dbReference type="KEGG" id="ppsc:EHS13_33335"/>
<protein>
    <recommendedName>
        <fullName evidence="4">Phytanoyl-CoA dioxygenase</fullName>
    </recommendedName>
</protein>
<dbReference type="AlphaFoldDB" id="A0A6B8RSJ5"/>
<dbReference type="OrthoDB" id="9798771at2"/>
<name>A0A6B8RSJ5_9BACL</name>
<organism evidence="2 3">
    <name type="scientific">Paenibacillus psychroresistens</name>
    <dbReference type="NCBI Taxonomy" id="1778678"/>
    <lineage>
        <taxon>Bacteria</taxon>
        <taxon>Bacillati</taxon>
        <taxon>Bacillota</taxon>
        <taxon>Bacilli</taxon>
        <taxon>Bacillales</taxon>
        <taxon>Paenibacillaceae</taxon>
        <taxon>Paenibacillus</taxon>
    </lineage>
</organism>
<dbReference type="Pfam" id="PF05721">
    <property type="entry name" value="PhyH"/>
    <property type="match status" value="1"/>
</dbReference>
<reference evidence="3" key="1">
    <citation type="submission" date="2018-11" db="EMBL/GenBank/DDBJ databases">
        <title>Complete genome sequence of Paenibacillus sp. ML311-T8.</title>
        <authorList>
            <person name="Nam Y.-D."/>
            <person name="Kang J."/>
            <person name="Chung W.-H."/>
            <person name="Park Y.S."/>
        </authorList>
    </citation>
    <scope>NUCLEOTIDE SEQUENCE [LARGE SCALE GENOMIC DNA]</scope>
    <source>
        <strain evidence="3">ML311-T8</strain>
    </source>
</reference>
<sequence>MGLMRFNRHGAGGLSILLLGLIKNGMFQKKAGIGTGFIFAIMWIARSKDCCVYAFFSEIAARGGGTLVVEGSHKLVARFLAQHPEGMESQAAIDSLNMQHPYLAELTGITNSMDASVDNRIQKFMDSWHTDADGIRMRVVETTASPGDVILCHPFLYHAASQNHSGIPRFMCNKTTPLKERMNLSQSSAAETSTLEKSIRNSLGY</sequence>
<dbReference type="Gene3D" id="2.60.120.620">
    <property type="entry name" value="q2cbj1_9rhob like domain"/>
    <property type="match status" value="1"/>
</dbReference>
<dbReference type="EMBL" id="CP034235">
    <property type="protein sequence ID" value="QGQ99400.1"/>
    <property type="molecule type" value="Genomic_DNA"/>
</dbReference>